<reference evidence="2" key="2">
    <citation type="journal article" date="2010" name="Science">
        <title>The genome of the Western clawed frog Xenopus tropicalis.</title>
        <authorList>
            <person name="Hellsten U."/>
            <person name="Harland R.M."/>
            <person name="Gilchrist M.J."/>
            <person name="Hendrix D."/>
            <person name="Jurka J."/>
            <person name="Kapitonov V."/>
            <person name="Ovcharenko I."/>
            <person name="Putnam N.H."/>
            <person name="Shu S."/>
            <person name="Taher L."/>
            <person name="Blitz I.L."/>
            <person name="Blumberg B."/>
            <person name="Dichmann D.S."/>
            <person name="Dubchak I."/>
            <person name="Amaya E."/>
            <person name="Detter J.C."/>
            <person name="Fletcher R."/>
            <person name="Gerhard D.S."/>
            <person name="Goodstein D."/>
            <person name="Graves T."/>
            <person name="Grigoriev I.V."/>
            <person name="Grimwood J."/>
            <person name="Kawashima T."/>
            <person name="Lindquist E."/>
            <person name="Lucas S.M."/>
            <person name="Mead P.E."/>
            <person name="Mitros T."/>
            <person name="Ogino H."/>
            <person name="Ohta Y."/>
            <person name="Poliakov A.V."/>
            <person name="Pollet N."/>
            <person name="Robert J."/>
            <person name="Salamov A."/>
            <person name="Sater A.K."/>
            <person name="Schmutz J."/>
            <person name="Terry A."/>
            <person name="Vize P.D."/>
            <person name="Warren W.C."/>
            <person name="Wells D."/>
            <person name="Wills A."/>
            <person name="Wilson R.K."/>
            <person name="Zimmerman L.B."/>
            <person name="Zorn A.M."/>
            <person name="Grainger R."/>
            <person name="Grammer T."/>
            <person name="Khokha M.K."/>
            <person name="Richardson P.M."/>
            <person name="Rokhsar D.S."/>
        </authorList>
    </citation>
    <scope>NUCLEOTIDE SEQUENCE [LARGE SCALE GENOMIC DNA]</scope>
    <source>
        <strain evidence="2">Nigerian</strain>
    </source>
</reference>
<protein>
    <submittedName>
        <fullName evidence="2">Uncharacterized protein</fullName>
    </submittedName>
</protein>
<feature type="non-terminal residue" evidence="2">
    <location>
        <position position="1"/>
    </location>
</feature>
<accession>A0A1B8Y2G3</accession>
<dbReference type="AlphaFoldDB" id="A0A1B8Y2G3"/>
<name>A0A1B8Y2G3_XENTR</name>
<reference evidence="2" key="3">
    <citation type="submission" date="2016-05" db="EMBL/GenBank/DDBJ databases">
        <title>WGS assembly of Xenopus tropicalis.</title>
        <authorList>
            <person name="Sessions A."/>
            <person name="Jenkins J."/>
            <person name="Mitros T."/>
            <person name="Lyons J.T."/>
            <person name="Dichmann D.S."/>
            <person name="Robert J."/>
            <person name="Harland R.M."/>
            <person name="Rokhsar D.S."/>
        </authorList>
    </citation>
    <scope>NUCLEOTIDE SEQUENCE</scope>
    <source>
        <strain evidence="2">Nigerian</strain>
    </source>
</reference>
<proteinExistence type="predicted"/>
<feature type="compositionally biased region" description="Basic and acidic residues" evidence="1">
    <location>
        <begin position="1"/>
        <end position="11"/>
    </location>
</feature>
<organism evidence="2">
    <name type="scientific">Xenopus tropicalis</name>
    <name type="common">Western clawed frog</name>
    <name type="synonym">Silurana tropicalis</name>
    <dbReference type="NCBI Taxonomy" id="8364"/>
    <lineage>
        <taxon>Eukaryota</taxon>
        <taxon>Metazoa</taxon>
        <taxon>Chordata</taxon>
        <taxon>Craniata</taxon>
        <taxon>Vertebrata</taxon>
        <taxon>Euteleostomi</taxon>
        <taxon>Amphibia</taxon>
        <taxon>Batrachia</taxon>
        <taxon>Anura</taxon>
        <taxon>Pipoidea</taxon>
        <taxon>Pipidae</taxon>
        <taxon>Xenopodinae</taxon>
        <taxon>Xenopus</taxon>
        <taxon>Silurana</taxon>
    </lineage>
</organism>
<dbReference type="EMBL" id="KV460528">
    <property type="protein sequence ID" value="OCA17116.1"/>
    <property type="molecule type" value="Genomic_DNA"/>
</dbReference>
<evidence type="ECO:0000256" key="1">
    <source>
        <dbReference type="SAM" id="MobiDB-lite"/>
    </source>
</evidence>
<evidence type="ECO:0000313" key="2">
    <source>
        <dbReference type="EMBL" id="OCA17116.1"/>
    </source>
</evidence>
<reference evidence="2" key="1">
    <citation type="submission" date="2009-11" db="EMBL/GenBank/DDBJ databases">
        <authorList>
            <consortium name="US DOE Joint Genome Institute (JGI-PGF)"/>
            <person name="Ottilar R."/>
            <person name="Schmutz J."/>
            <person name="Salamov A."/>
            <person name="Cheng J.F."/>
            <person name="Lucas S."/>
            <person name="Pitluck S."/>
            <person name="Gundlach H."/>
            <person name="Guo Y."/>
            <person name="Haberer G."/>
            <person name="Nasrallah J."/>
            <person name="Mayer K.F.X."/>
            <person name="van de Peer Y."/>
            <person name="Weigel D."/>
            <person name="Grigoriev I.V."/>
        </authorList>
    </citation>
    <scope>NUCLEOTIDE SEQUENCE</scope>
    <source>
        <strain evidence="2">Nigerian</strain>
    </source>
</reference>
<gene>
    <name evidence="2" type="ORF">XENTR_v90027494mg</name>
</gene>
<sequence>QSSRSLGKDGLQRWLSHAQPEFQEPGEGRAEALAIPCPARVPRLEFQEPVEGRAEVLGYPMPSQSSRSLGKDGLKRLAIPCPARSSKSLGKDGLKPWLSHAHPEFKEPGEGRAEALAIPCPARSSRSLGKDGLMRWLSHAQPEFKEPGEGRAEALAIPCPARAEPVEGLADALAVSCMPGPTFMPRLPDHCASPSVSAYSRSPNEIGFAAPLMTAVPRAEQGEKGALSCCVSKACPGRGAMRGLHLGAHLLIYNLDIVATFS</sequence>
<feature type="region of interest" description="Disordered" evidence="1">
    <location>
        <begin position="1"/>
        <end position="29"/>
    </location>
</feature>